<organism evidence="2 3">
    <name type="scientific">Rhodophyticola porphyridii</name>
    <dbReference type="NCBI Taxonomy" id="1852017"/>
    <lineage>
        <taxon>Bacteria</taxon>
        <taxon>Pseudomonadati</taxon>
        <taxon>Pseudomonadota</taxon>
        <taxon>Alphaproteobacteria</taxon>
        <taxon>Rhodobacterales</taxon>
        <taxon>Roseobacteraceae</taxon>
        <taxon>Rhodophyticola</taxon>
    </lineage>
</organism>
<keyword evidence="1" id="KW-0812">Transmembrane</keyword>
<keyword evidence="3" id="KW-1185">Reference proteome</keyword>
<dbReference type="OrthoDB" id="7629477at2"/>
<comment type="caution">
    <text evidence="2">The sequence shown here is derived from an EMBL/GenBank/DDBJ whole genome shotgun (WGS) entry which is preliminary data.</text>
</comment>
<keyword evidence="1" id="KW-1133">Transmembrane helix</keyword>
<feature type="transmembrane region" description="Helical" evidence="1">
    <location>
        <begin position="57"/>
        <end position="75"/>
    </location>
</feature>
<protein>
    <submittedName>
        <fullName evidence="2">Rod shape-determining protein MreD</fullName>
    </submittedName>
</protein>
<keyword evidence="1" id="KW-0472">Membrane</keyword>
<feature type="transmembrane region" description="Helical" evidence="1">
    <location>
        <begin position="12"/>
        <end position="29"/>
    </location>
</feature>
<feature type="transmembrane region" description="Helical" evidence="1">
    <location>
        <begin position="103"/>
        <end position="122"/>
    </location>
</feature>
<accession>A0A3L9Y9E5</accession>
<feature type="transmembrane region" description="Helical" evidence="1">
    <location>
        <begin position="142"/>
        <end position="162"/>
    </location>
</feature>
<gene>
    <name evidence="2" type="ORF">D9R08_02200</name>
</gene>
<dbReference type="EMBL" id="RCNT01000001">
    <property type="protein sequence ID" value="RMA43757.1"/>
    <property type="molecule type" value="Genomic_DNA"/>
</dbReference>
<reference evidence="2 3" key="1">
    <citation type="submission" date="2018-10" db="EMBL/GenBank/DDBJ databases">
        <authorList>
            <person name="Jung H.S."/>
            <person name="Jeon C.O."/>
        </authorList>
    </citation>
    <scope>NUCLEOTIDE SEQUENCE [LARGE SCALE GENOMIC DNA]</scope>
    <source>
        <strain evidence="2 3">MA-7-27</strain>
    </source>
</reference>
<dbReference type="Proteomes" id="UP000281343">
    <property type="component" value="Unassembled WGS sequence"/>
</dbReference>
<evidence type="ECO:0000313" key="3">
    <source>
        <dbReference type="Proteomes" id="UP000281343"/>
    </source>
</evidence>
<sequence length="178" mass="19563">MIDPVTRHIWTYRLIYLALGLLVIAYKLMPLGLGESGIPAPDILLALTLAWLMRQPAVVPMGAIILLFLLADFLFQRPPGLWTLLVLVTSESLRRRRAQMTEFPFLVEWGAFAAAVFALLILNRVALWLLVVDQTTLGLTLAHGIVTVAVYPIVVAVSKFVFGLRKLGPIDSEAAASS</sequence>
<proteinExistence type="predicted"/>
<dbReference type="RefSeq" id="WP_121896348.1">
    <property type="nucleotide sequence ID" value="NZ_RCNT01000001.1"/>
</dbReference>
<evidence type="ECO:0000256" key="1">
    <source>
        <dbReference type="SAM" id="Phobius"/>
    </source>
</evidence>
<dbReference type="AlphaFoldDB" id="A0A3L9Y9E5"/>
<evidence type="ECO:0000313" key="2">
    <source>
        <dbReference type="EMBL" id="RMA43757.1"/>
    </source>
</evidence>
<name>A0A3L9Y9E5_9RHOB</name>